<evidence type="ECO:0000313" key="3">
    <source>
        <dbReference type="Proteomes" id="UP000600946"/>
    </source>
</evidence>
<reference evidence="3" key="1">
    <citation type="journal article" date="2019" name="Int. J. Syst. Evol. Microbiol.">
        <title>The Global Catalogue of Microorganisms (GCM) 10K type strain sequencing project: providing services to taxonomists for standard genome sequencing and annotation.</title>
        <authorList>
            <consortium name="The Broad Institute Genomics Platform"/>
            <consortium name="The Broad Institute Genome Sequencing Center for Infectious Disease"/>
            <person name="Wu L."/>
            <person name="Ma J."/>
        </authorList>
    </citation>
    <scope>NUCLEOTIDE SEQUENCE [LARGE SCALE GENOMIC DNA]</scope>
    <source>
        <strain evidence="3">JCM 4594</strain>
    </source>
</reference>
<dbReference type="Proteomes" id="UP000600946">
    <property type="component" value="Unassembled WGS sequence"/>
</dbReference>
<dbReference type="RefSeq" id="WP_190029041.1">
    <property type="nucleotide sequence ID" value="NZ_BMUU01000015.1"/>
</dbReference>
<dbReference type="EMBL" id="BMUU01000015">
    <property type="protein sequence ID" value="GGY62194.1"/>
    <property type="molecule type" value="Genomic_DNA"/>
</dbReference>
<evidence type="ECO:0000313" key="2">
    <source>
        <dbReference type="EMBL" id="GGY62194.1"/>
    </source>
</evidence>
<proteinExistence type="predicted"/>
<gene>
    <name evidence="2" type="ORF">GCM10010326_66310</name>
</gene>
<evidence type="ECO:0008006" key="4">
    <source>
        <dbReference type="Google" id="ProtNLM"/>
    </source>
</evidence>
<name>A0ABQ3AMT5_9ACTN</name>
<comment type="caution">
    <text evidence="2">The sequence shown here is derived from an EMBL/GenBank/DDBJ whole genome shotgun (WGS) entry which is preliminary data.</text>
</comment>
<protein>
    <recommendedName>
        <fullName evidence="4">Tyrosinase</fullName>
    </recommendedName>
</protein>
<organism evidence="2 3">
    <name type="scientific">Streptomyces xanthochromogenes</name>
    <dbReference type="NCBI Taxonomy" id="67384"/>
    <lineage>
        <taxon>Bacteria</taxon>
        <taxon>Bacillati</taxon>
        <taxon>Actinomycetota</taxon>
        <taxon>Actinomycetes</taxon>
        <taxon>Kitasatosporales</taxon>
        <taxon>Streptomycetaceae</taxon>
        <taxon>Streptomyces</taxon>
    </lineage>
</organism>
<feature type="region of interest" description="Disordered" evidence="1">
    <location>
        <begin position="44"/>
        <end position="69"/>
    </location>
</feature>
<dbReference type="GeneID" id="96294507"/>
<accession>A0ABQ3AMT5</accession>
<keyword evidence="3" id="KW-1185">Reference proteome</keyword>
<dbReference type="PROSITE" id="PS51318">
    <property type="entry name" value="TAT"/>
    <property type="match status" value="1"/>
</dbReference>
<feature type="region of interest" description="Disordered" evidence="1">
    <location>
        <begin position="1"/>
        <end position="21"/>
    </location>
</feature>
<sequence>MNESRSEPQQQDPGGLDRRGVMRGATQVGLAALTAGAILGAAEPAQATPSRGVVPEAGQTAGAVGPHEPLVVHVRDAATGEMDLFHGDQHRQVYDRELATALLRHTR</sequence>
<dbReference type="InterPro" id="IPR006311">
    <property type="entry name" value="TAT_signal"/>
</dbReference>
<evidence type="ECO:0000256" key="1">
    <source>
        <dbReference type="SAM" id="MobiDB-lite"/>
    </source>
</evidence>